<dbReference type="Proteomes" id="UP000555546">
    <property type="component" value="Unassembled WGS sequence"/>
</dbReference>
<dbReference type="Pfam" id="PF13432">
    <property type="entry name" value="TPR_16"/>
    <property type="match status" value="1"/>
</dbReference>
<name>A0A7W9EM01_9HYPH</name>
<reference evidence="3 4" key="1">
    <citation type="submission" date="2020-08" db="EMBL/GenBank/DDBJ databases">
        <title>Genomic Encyclopedia of Type Strains, Phase IV (KMG-IV): sequencing the most valuable type-strain genomes for metagenomic binning, comparative biology and taxonomic classification.</title>
        <authorList>
            <person name="Goeker M."/>
        </authorList>
    </citation>
    <scope>NUCLEOTIDE SEQUENCE [LARGE SCALE GENOMIC DNA]</scope>
    <source>
        <strain evidence="3 4">DSM 26944</strain>
    </source>
</reference>
<feature type="signal peptide" evidence="1">
    <location>
        <begin position="1"/>
        <end position="21"/>
    </location>
</feature>
<dbReference type="EMBL" id="JACIJG010000010">
    <property type="protein sequence ID" value="MBB5702884.1"/>
    <property type="molecule type" value="Genomic_DNA"/>
</dbReference>
<keyword evidence="1" id="KW-0131">Cell cycle</keyword>
<evidence type="ECO:0000313" key="3">
    <source>
        <dbReference type="EMBL" id="MBB5702884.1"/>
    </source>
</evidence>
<dbReference type="InterPro" id="IPR019734">
    <property type="entry name" value="TPR_rpt"/>
</dbReference>
<keyword evidence="1" id="KW-0574">Periplasm</keyword>
<dbReference type="HAMAP" id="MF_02066">
    <property type="entry name" value="CpoB"/>
    <property type="match status" value="1"/>
</dbReference>
<keyword evidence="1" id="KW-0732">Signal</keyword>
<feature type="chain" id="PRO_5031666655" description="Cell division coordinator CpoB" evidence="1">
    <location>
        <begin position="22"/>
        <end position="475"/>
    </location>
</feature>
<dbReference type="InterPro" id="IPR034706">
    <property type="entry name" value="CpoB"/>
</dbReference>
<feature type="compositionally biased region" description="Low complexity" evidence="2">
    <location>
        <begin position="171"/>
        <end position="188"/>
    </location>
</feature>
<evidence type="ECO:0000256" key="1">
    <source>
        <dbReference type="HAMAP-Rule" id="MF_02066"/>
    </source>
</evidence>
<feature type="compositionally biased region" description="Low complexity" evidence="2">
    <location>
        <begin position="259"/>
        <end position="277"/>
    </location>
</feature>
<organism evidence="3 4">
    <name type="scientific">Brucella daejeonensis</name>
    <dbReference type="NCBI Taxonomy" id="659015"/>
    <lineage>
        <taxon>Bacteria</taxon>
        <taxon>Pseudomonadati</taxon>
        <taxon>Pseudomonadota</taxon>
        <taxon>Alphaproteobacteria</taxon>
        <taxon>Hyphomicrobiales</taxon>
        <taxon>Brucellaceae</taxon>
        <taxon>Brucella/Ochrobactrum group</taxon>
        <taxon>Brucella</taxon>
    </lineage>
</organism>
<comment type="function">
    <text evidence="1">Mediates coordination of peptidoglycan synthesis and outer membrane constriction during cell division.</text>
</comment>
<evidence type="ECO:0000313" key="4">
    <source>
        <dbReference type="Proteomes" id="UP000555546"/>
    </source>
</evidence>
<dbReference type="SUPFAM" id="SSF48452">
    <property type="entry name" value="TPR-like"/>
    <property type="match status" value="1"/>
</dbReference>
<gene>
    <name evidence="1" type="primary">cpoB</name>
    <name evidence="3" type="ORF">FHS76_002775</name>
</gene>
<comment type="caution">
    <text evidence="3">The sequence shown here is derived from an EMBL/GenBank/DDBJ whole genome shotgun (WGS) entry which is preliminary data.</text>
</comment>
<dbReference type="GO" id="GO:0043093">
    <property type="term" value="P:FtsZ-dependent cytokinesis"/>
    <property type="evidence" value="ECO:0007669"/>
    <property type="project" value="UniProtKB-UniRule"/>
</dbReference>
<accession>A0A7W9EM01</accession>
<proteinExistence type="inferred from homology"/>
<dbReference type="InterPro" id="IPR014162">
    <property type="entry name" value="CpoB_C"/>
</dbReference>
<comment type="similarity">
    <text evidence="1">Belongs to the CpoB family.</text>
</comment>
<dbReference type="NCBIfam" id="TIGR02795">
    <property type="entry name" value="tol_pal_ybgF"/>
    <property type="match status" value="1"/>
</dbReference>
<sequence length="475" mass="49851" precursor="true">MRKVTLAIAMLPLLASAPVLAASVSSQAGVQVAQAGAPGGDQFTQQMCNLAHQNAQSYARILQLRDKMLNIQRDNEARFQALEKGRGGGRGQVPLGSTAILDDAMRGGSGGSGMNGGYQSPGMQQELMRTLTGKIEDVDAQISFTDNQLQKMQEDNEFRFEELEKKNGVTAPSSAGSGAAAPAAASPGADLCAQGMGNAAGIADALGARAEAMNFQILEMQDQMQKLQEDYETRFQALESGKRADAAGEQGSEGGGGDVSVAASSQAAAGQASGADSMAVGSNAPTQGGPARGEPPQTLGSIRFDANGNVIGETLQAAPRAPQAGITLSGGEQSASAAGDAIASLPTDDNPNSLYQASYQYLMSGDYKAAETGFREHVKRYPADPDTAEARFWLGESLYGQGRYPEAATVFIDTQRDYPDSKRAPENMFKLGMTLEKMDNRDVACATFGQIPERYPKAAPAILKRVADERSRAKC</sequence>
<keyword evidence="4" id="KW-1185">Reference proteome</keyword>
<dbReference type="Pfam" id="PF13174">
    <property type="entry name" value="TPR_6"/>
    <property type="match status" value="1"/>
</dbReference>
<protein>
    <recommendedName>
        <fullName evidence="1">Cell division coordinator CpoB</fullName>
    </recommendedName>
</protein>
<feature type="region of interest" description="Disordered" evidence="2">
    <location>
        <begin position="240"/>
        <end position="304"/>
    </location>
</feature>
<dbReference type="AlphaFoldDB" id="A0A7W9EM01"/>
<keyword evidence="1" id="KW-0132">Cell division</keyword>
<feature type="region of interest" description="Disordered" evidence="2">
    <location>
        <begin position="169"/>
        <end position="188"/>
    </location>
</feature>
<dbReference type="GO" id="GO:0030288">
    <property type="term" value="C:outer membrane-bounded periplasmic space"/>
    <property type="evidence" value="ECO:0007669"/>
    <property type="project" value="UniProtKB-UniRule"/>
</dbReference>
<evidence type="ECO:0000256" key="2">
    <source>
        <dbReference type="SAM" id="MobiDB-lite"/>
    </source>
</evidence>
<dbReference type="InterPro" id="IPR011990">
    <property type="entry name" value="TPR-like_helical_dom_sf"/>
</dbReference>
<comment type="subcellular location">
    <subcellularLocation>
        <location evidence="1">Periplasm</location>
    </subcellularLocation>
</comment>
<dbReference type="Gene3D" id="1.25.40.10">
    <property type="entry name" value="Tetratricopeptide repeat domain"/>
    <property type="match status" value="1"/>
</dbReference>